<accession>A0A9X1NI57</accession>
<dbReference type="PANTHER" id="PTHR11803:SF58">
    <property type="entry name" value="PROTEIN HMF1-RELATED"/>
    <property type="match status" value="1"/>
</dbReference>
<protein>
    <submittedName>
        <fullName evidence="2">RidA family protein</fullName>
    </submittedName>
</protein>
<proteinExistence type="inferred from homology"/>
<comment type="similarity">
    <text evidence="1">Belongs to the RutC family.</text>
</comment>
<dbReference type="GO" id="GO:0019239">
    <property type="term" value="F:deaminase activity"/>
    <property type="evidence" value="ECO:0007669"/>
    <property type="project" value="TreeGrafter"/>
</dbReference>
<dbReference type="Proteomes" id="UP001138997">
    <property type="component" value="Unassembled WGS sequence"/>
</dbReference>
<dbReference type="Pfam" id="PF01042">
    <property type="entry name" value="Ribonuc_L-PSP"/>
    <property type="match status" value="1"/>
</dbReference>
<sequence length="130" mass="14006">MELRNSPALIPPKGHYSHAAVHGGIAYVAGQLPIGRDGDPLPELPFAEQVGQVLDNLDRCLSAAGSDRAHLLSTTVFVTDIQQWPLFDELYGAWLGDHRPARIVAEVARLHFGCAVEVAAVAAVPDEKDF</sequence>
<name>A0A9X1NI57_9ACTN</name>
<dbReference type="SUPFAM" id="SSF55298">
    <property type="entry name" value="YjgF-like"/>
    <property type="match status" value="1"/>
</dbReference>
<dbReference type="InterPro" id="IPR035959">
    <property type="entry name" value="RutC-like_sf"/>
</dbReference>
<dbReference type="RefSeq" id="WP_231447022.1">
    <property type="nucleotide sequence ID" value="NZ_JAJOMB010000016.1"/>
</dbReference>
<evidence type="ECO:0000256" key="1">
    <source>
        <dbReference type="ARBA" id="ARBA00010552"/>
    </source>
</evidence>
<dbReference type="Gene3D" id="3.30.1330.40">
    <property type="entry name" value="RutC-like"/>
    <property type="match status" value="1"/>
</dbReference>
<dbReference type="GO" id="GO:0005829">
    <property type="term" value="C:cytosol"/>
    <property type="evidence" value="ECO:0007669"/>
    <property type="project" value="TreeGrafter"/>
</dbReference>
<evidence type="ECO:0000313" key="3">
    <source>
        <dbReference type="Proteomes" id="UP001138997"/>
    </source>
</evidence>
<dbReference type="CDD" id="cd00448">
    <property type="entry name" value="YjgF_YER057c_UK114_family"/>
    <property type="match status" value="1"/>
</dbReference>
<organism evidence="2 3">
    <name type="scientific">Kineosporia babensis</name>
    <dbReference type="NCBI Taxonomy" id="499548"/>
    <lineage>
        <taxon>Bacteria</taxon>
        <taxon>Bacillati</taxon>
        <taxon>Actinomycetota</taxon>
        <taxon>Actinomycetes</taxon>
        <taxon>Kineosporiales</taxon>
        <taxon>Kineosporiaceae</taxon>
        <taxon>Kineosporia</taxon>
    </lineage>
</organism>
<evidence type="ECO:0000313" key="2">
    <source>
        <dbReference type="EMBL" id="MCD5314475.1"/>
    </source>
</evidence>
<dbReference type="PANTHER" id="PTHR11803">
    <property type="entry name" value="2-IMINOBUTANOATE/2-IMINOPROPANOATE DEAMINASE RIDA"/>
    <property type="match status" value="1"/>
</dbReference>
<reference evidence="2" key="1">
    <citation type="submission" date="2021-11" db="EMBL/GenBank/DDBJ databases">
        <title>Streptomyces corallinus and Kineosporia corallina sp. nov., two new coral-derived marine actinobacteria.</title>
        <authorList>
            <person name="Buangrab K."/>
            <person name="Sutthacheep M."/>
            <person name="Yeemin T."/>
            <person name="Harunari E."/>
            <person name="Igarashi Y."/>
            <person name="Sripreechasak P."/>
            <person name="Kanchanasin P."/>
            <person name="Tanasupawat S."/>
            <person name="Phongsopitanun W."/>
        </authorList>
    </citation>
    <scope>NUCLEOTIDE SEQUENCE</scope>
    <source>
        <strain evidence="2">JCM 31032</strain>
    </source>
</reference>
<comment type="caution">
    <text evidence="2">The sequence shown here is derived from an EMBL/GenBank/DDBJ whole genome shotgun (WGS) entry which is preliminary data.</text>
</comment>
<dbReference type="AlphaFoldDB" id="A0A9X1NI57"/>
<dbReference type="EMBL" id="JAJOMB010000016">
    <property type="protein sequence ID" value="MCD5314475.1"/>
    <property type="molecule type" value="Genomic_DNA"/>
</dbReference>
<gene>
    <name evidence="2" type="ORF">LR394_26560</name>
</gene>
<dbReference type="InterPro" id="IPR006175">
    <property type="entry name" value="YjgF/YER057c/UK114"/>
</dbReference>
<keyword evidence="3" id="KW-1185">Reference proteome</keyword>